<dbReference type="STRING" id="252740.A0A423WFI3"/>
<feature type="region of interest" description="Disordered" evidence="1">
    <location>
        <begin position="1"/>
        <end position="26"/>
    </location>
</feature>
<dbReference type="Proteomes" id="UP000284375">
    <property type="component" value="Unassembled WGS sequence"/>
</dbReference>
<organism evidence="2 3">
    <name type="scientific">Cytospora chrysosperma</name>
    <name type="common">Cytospora canker fungus</name>
    <name type="synonym">Sphaeria chrysosperma</name>
    <dbReference type="NCBI Taxonomy" id="252740"/>
    <lineage>
        <taxon>Eukaryota</taxon>
        <taxon>Fungi</taxon>
        <taxon>Dikarya</taxon>
        <taxon>Ascomycota</taxon>
        <taxon>Pezizomycotina</taxon>
        <taxon>Sordariomycetes</taxon>
        <taxon>Sordariomycetidae</taxon>
        <taxon>Diaporthales</taxon>
        <taxon>Cytosporaceae</taxon>
        <taxon>Cytospora</taxon>
    </lineage>
</organism>
<sequence length="222" mass="22987">MSETKETHATEEPPAASSGAFGPPPDQIAKAAEAVKAAKRFQDAADGLKKQASLATDPAERENLWRAAYVKEKEAHGESRKARIMASGWGQGAGAGIGLSGAVGMGLGNLVGTLLSGVVAIPGSLIGAGVGALHGPWYSLQDMVAGKGGKKEADGNGDDDSKLVEDAGANSSGDSEMASRQEEEAHKAIVEAARKLEEDEEEEEKTKQGKRDSEEHGGREPK</sequence>
<feature type="compositionally biased region" description="Basic and acidic residues" evidence="1">
    <location>
        <begin position="177"/>
        <end position="197"/>
    </location>
</feature>
<comment type="caution">
    <text evidence="2">The sequence shown here is derived from an EMBL/GenBank/DDBJ whole genome shotgun (WGS) entry which is preliminary data.</text>
</comment>
<protein>
    <submittedName>
        <fullName evidence="2">Uncharacterized protein</fullName>
    </submittedName>
</protein>
<feature type="compositionally biased region" description="Basic and acidic residues" evidence="1">
    <location>
        <begin position="149"/>
        <end position="165"/>
    </location>
</feature>
<evidence type="ECO:0000313" key="3">
    <source>
        <dbReference type="Proteomes" id="UP000284375"/>
    </source>
</evidence>
<feature type="region of interest" description="Disordered" evidence="1">
    <location>
        <begin position="147"/>
        <end position="222"/>
    </location>
</feature>
<dbReference type="EMBL" id="LJZO01000005">
    <property type="protein sequence ID" value="ROW02157.1"/>
    <property type="molecule type" value="Genomic_DNA"/>
</dbReference>
<name>A0A423WFI3_CYTCH</name>
<feature type="compositionally biased region" description="Basic and acidic residues" evidence="1">
    <location>
        <begin position="1"/>
        <end position="11"/>
    </location>
</feature>
<gene>
    <name evidence="2" type="ORF">VSDG_02346</name>
</gene>
<reference evidence="2 3" key="1">
    <citation type="submission" date="2015-09" db="EMBL/GenBank/DDBJ databases">
        <title>Host preference determinants of Valsa canker pathogens revealed by comparative genomics.</title>
        <authorList>
            <person name="Yin Z."/>
            <person name="Huang L."/>
        </authorList>
    </citation>
    <scope>NUCLEOTIDE SEQUENCE [LARGE SCALE GENOMIC DNA]</scope>
    <source>
        <strain evidence="2 3">YSFL</strain>
    </source>
</reference>
<proteinExistence type="predicted"/>
<feature type="compositionally biased region" description="Basic and acidic residues" evidence="1">
    <location>
        <begin position="204"/>
        <end position="222"/>
    </location>
</feature>
<evidence type="ECO:0000313" key="2">
    <source>
        <dbReference type="EMBL" id="ROW02157.1"/>
    </source>
</evidence>
<accession>A0A423WFI3</accession>
<dbReference type="AlphaFoldDB" id="A0A423WFI3"/>
<evidence type="ECO:0000256" key="1">
    <source>
        <dbReference type="SAM" id="MobiDB-lite"/>
    </source>
</evidence>
<dbReference type="OrthoDB" id="4158987at2759"/>
<keyword evidence="3" id="KW-1185">Reference proteome</keyword>